<dbReference type="InterPro" id="IPR050590">
    <property type="entry name" value="Exosome_comp_Rrp42_subfam"/>
</dbReference>
<dbReference type="PANTHER" id="PTHR11097:SF8">
    <property type="entry name" value="EXOSOME COMPLEX COMPONENT RRP42"/>
    <property type="match status" value="1"/>
</dbReference>
<dbReference type="InterPro" id="IPR036345">
    <property type="entry name" value="ExoRNase_PH_dom2_sf"/>
</dbReference>
<name>A0A3R9QUF1_9CREN</name>
<evidence type="ECO:0000259" key="4">
    <source>
        <dbReference type="Pfam" id="PF01138"/>
    </source>
</evidence>
<dbReference type="EMBL" id="RXII01000121">
    <property type="protein sequence ID" value="RZN58209.1"/>
    <property type="molecule type" value="Genomic_DNA"/>
</dbReference>
<protein>
    <submittedName>
        <fullName evidence="6">Exosome complex protein Rrp42</fullName>
    </submittedName>
</protein>
<dbReference type="Pfam" id="PF01138">
    <property type="entry name" value="RNase_PH"/>
    <property type="match status" value="1"/>
</dbReference>
<dbReference type="SUPFAM" id="SSF55666">
    <property type="entry name" value="Ribonuclease PH domain 2-like"/>
    <property type="match status" value="1"/>
</dbReference>
<dbReference type="Proteomes" id="UP000316217">
    <property type="component" value="Unassembled WGS sequence"/>
</dbReference>
<dbReference type="Proteomes" id="UP000277582">
    <property type="component" value="Unassembled WGS sequence"/>
</dbReference>
<comment type="caution">
    <text evidence="6">The sequence shown here is derived from an EMBL/GenBank/DDBJ whole genome shotgun (WGS) entry which is preliminary data.</text>
</comment>
<evidence type="ECO:0000313" key="7">
    <source>
        <dbReference type="EMBL" id="RZN58209.1"/>
    </source>
</evidence>
<dbReference type="PANTHER" id="PTHR11097">
    <property type="entry name" value="EXOSOME COMPLEX EXONUCLEASE RIBOSOMAL RNA PROCESSING PROTEIN"/>
    <property type="match status" value="1"/>
</dbReference>
<dbReference type="GO" id="GO:0035925">
    <property type="term" value="F:mRNA 3'-UTR AU-rich region binding"/>
    <property type="evidence" value="ECO:0007669"/>
    <property type="project" value="TreeGrafter"/>
</dbReference>
<dbReference type="InterPro" id="IPR020568">
    <property type="entry name" value="Ribosomal_Su5_D2-typ_SF"/>
</dbReference>
<dbReference type="FunFam" id="3.30.230.70:FF:000017">
    <property type="entry name" value="Exosome complex component Rrp42"/>
    <property type="match status" value="1"/>
</dbReference>
<reference evidence="7 9" key="2">
    <citation type="journal article" date="2019" name="Nat. Microbiol.">
        <title>Wide diversity of methane and short-chain alkane metabolisms in uncultured archaea.</title>
        <authorList>
            <person name="Borrel G."/>
            <person name="Adam P.S."/>
            <person name="McKay L.J."/>
            <person name="Chen L.X."/>
            <person name="Sierra-Garcia I.N."/>
            <person name="Sieber C.M."/>
            <person name="Letourneur Q."/>
            <person name="Ghozlane A."/>
            <person name="Andersen G.L."/>
            <person name="Li W.J."/>
            <person name="Hallam S.J."/>
            <person name="Muyzer G."/>
            <person name="de Oliveira V.M."/>
            <person name="Inskeep W.P."/>
            <person name="Banfield J.F."/>
            <person name="Gribaldo S."/>
        </authorList>
    </citation>
    <scope>NUCLEOTIDE SEQUENCE [LARGE SCALE GENOMIC DNA]</scope>
    <source>
        <strain evidence="7">NM4</strain>
    </source>
</reference>
<gene>
    <name evidence="6" type="ORF">D6D85_09930</name>
    <name evidence="7" type="ORF">EF810_07980</name>
</gene>
<dbReference type="InterPro" id="IPR015847">
    <property type="entry name" value="ExoRNase_PH_dom2"/>
</dbReference>
<evidence type="ECO:0000313" key="8">
    <source>
        <dbReference type="Proteomes" id="UP000277582"/>
    </source>
</evidence>
<keyword evidence="2" id="KW-0963">Cytoplasm</keyword>
<evidence type="ECO:0000256" key="1">
    <source>
        <dbReference type="ARBA" id="ARBA00004496"/>
    </source>
</evidence>
<dbReference type="Gene3D" id="3.30.230.70">
    <property type="entry name" value="GHMP Kinase, N-terminal domain"/>
    <property type="match status" value="1"/>
</dbReference>
<comment type="subcellular location">
    <subcellularLocation>
        <location evidence="1">Cytoplasm</location>
    </subcellularLocation>
</comment>
<dbReference type="InterPro" id="IPR001247">
    <property type="entry name" value="ExoRNase_PH_dom1"/>
</dbReference>
<dbReference type="InterPro" id="IPR027408">
    <property type="entry name" value="PNPase/RNase_PH_dom_sf"/>
</dbReference>
<dbReference type="SUPFAM" id="SSF54211">
    <property type="entry name" value="Ribosomal protein S5 domain 2-like"/>
    <property type="match status" value="1"/>
</dbReference>
<dbReference type="NCBIfam" id="NF003282">
    <property type="entry name" value="PRK04282.1-1"/>
    <property type="match status" value="1"/>
</dbReference>
<feature type="domain" description="Exoribonuclease phosphorolytic" evidence="5">
    <location>
        <begin position="180"/>
        <end position="244"/>
    </location>
</feature>
<evidence type="ECO:0000259" key="5">
    <source>
        <dbReference type="Pfam" id="PF03725"/>
    </source>
</evidence>
<dbReference type="GO" id="GO:0016075">
    <property type="term" value="P:rRNA catabolic process"/>
    <property type="evidence" value="ECO:0007669"/>
    <property type="project" value="TreeGrafter"/>
</dbReference>
<dbReference type="Pfam" id="PF03725">
    <property type="entry name" value="RNase_PH_C"/>
    <property type="match status" value="1"/>
</dbReference>
<evidence type="ECO:0000256" key="3">
    <source>
        <dbReference type="ARBA" id="ARBA00022835"/>
    </source>
</evidence>
<evidence type="ECO:0000313" key="9">
    <source>
        <dbReference type="Proteomes" id="UP000316217"/>
    </source>
</evidence>
<dbReference type="EMBL" id="RCOS01000113">
    <property type="protein sequence ID" value="RSN73644.1"/>
    <property type="molecule type" value="Genomic_DNA"/>
</dbReference>
<proteinExistence type="predicted"/>
<dbReference type="GO" id="GO:0000177">
    <property type="term" value="C:cytoplasmic exosome (RNase complex)"/>
    <property type="evidence" value="ECO:0007669"/>
    <property type="project" value="TreeGrafter"/>
</dbReference>
<organism evidence="6 8">
    <name type="scientific">Candidatus Methanodesulfokora washburnensis</name>
    <dbReference type="NCBI Taxonomy" id="2478471"/>
    <lineage>
        <taxon>Archaea</taxon>
        <taxon>Thermoproteota</taxon>
        <taxon>Candidatus Korarchaeia</taxon>
        <taxon>Candidatus Korarchaeia incertae sedis</taxon>
        <taxon>Candidatus Methanodesulfokora</taxon>
    </lineage>
</organism>
<reference evidence="6 8" key="1">
    <citation type="submission" date="2018-10" db="EMBL/GenBank/DDBJ databases">
        <title>Co-occurring genomic capacity for anaerobic methane metabolism and dissimilatory sulfite reduction discovered in the Korarchaeota.</title>
        <authorList>
            <person name="Mckay L.J."/>
            <person name="Dlakic M."/>
            <person name="Fields M.W."/>
            <person name="Delmont T.O."/>
            <person name="Eren A.M."/>
            <person name="Jay Z.J."/>
            <person name="Klingelsmith K.B."/>
            <person name="Rusch D.B."/>
            <person name="Inskeep W.P."/>
        </authorList>
    </citation>
    <scope>NUCLEOTIDE SEQUENCE [LARGE SCALE GENOMIC DNA]</scope>
    <source>
        <strain evidence="6 8">MDKW</strain>
    </source>
</reference>
<dbReference type="OrthoDB" id="30932at2157"/>
<keyword evidence="3" id="KW-0271">Exosome</keyword>
<accession>A0A3R9QUF1</accession>
<sequence>MKEYMLKELKNGKRVDGRSFYEMREIEVRPGSYTKSCGEAWLSLGGTKVLVGVSADIGEPFPDTPEKGVMVSNVELLPLASPSFEPGPPDENSIELARIVDRALRSSKYVDLDKLVIVPGKLVYLLFLDMYVLDHKGNLADALTLATVIALAKSKIPKVSLSSDGTPAVMNEQISVPVSDPVMNFTFVKIGDYILLDPNLDEEIASDAMITMAIDGQGRICSIQLRKGFFRDVEIKKMYEIAREKRKELMSVLEEVLRVGQETA</sequence>
<keyword evidence="8" id="KW-1185">Reference proteome</keyword>
<evidence type="ECO:0000313" key="6">
    <source>
        <dbReference type="EMBL" id="RSN73644.1"/>
    </source>
</evidence>
<evidence type="ECO:0000256" key="2">
    <source>
        <dbReference type="ARBA" id="ARBA00022490"/>
    </source>
</evidence>
<feature type="domain" description="Exoribonuclease phosphorolytic" evidence="4">
    <location>
        <begin position="22"/>
        <end position="157"/>
    </location>
</feature>
<dbReference type="AlphaFoldDB" id="A0A3R9QUF1"/>